<name>X0TQ86_9ZZZZ</name>
<gene>
    <name evidence="2" type="ORF">S01H1_21549</name>
</gene>
<protein>
    <recommendedName>
        <fullName evidence="1">Peptidase S9 prolyl oligopeptidase catalytic domain-containing protein</fullName>
    </recommendedName>
</protein>
<dbReference type="PANTHER" id="PTHR11731">
    <property type="entry name" value="PROTEASE FAMILY S9B,C DIPEPTIDYL-PEPTIDASE IV-RELATED"/>
    <property type="match status" value="1"/>
</dbReference>
<dbReference type="GO" id="GO:0008239">
    <property type="term" value="F:dipeptidyl-peptidase activity"/>
    <property type="evidence" value="ECO:0007669"/>
    <property type="project" value="TreeGrafter"/>
</dbReference>
<evidence type="ECO:0000313" key="2">
    <source>
        <dbReference type="EMBL" id="GAF95698.1"/>
    </source>
</evidence>
<sequence>THAHKLKGNLLIVHGTGDDNVHYQSCEALVNELIEHNTHFTMMAYPNRSHGIYEGKNTTIHLYNLLTRYLKENLIPGPRDRGGK</sequence>
<dbReference type="GO" id="GO:0008236">
    <property type="term" value="F:serine-type peptidase activity"/>
    <property type="evidence" value="ECO:0007669"/>
    <property type="project" value="InterPro"/>
</dbReference>
<dbReference type="GO" id="GO:0006508">
    <property type="term" value="P:proteolysis"/>
    <property type="evidence" value="ECO:0007669"/>
    <property type="project" value="InterPro"/>
</dbReference>
<dbReference type="Gene3D" id="3.40.50.1820">
    <property type="entry name" value="alpha/beta hydrolase"/>
    <property type="match status" value="1"/>
</dbReference>
<feature type="domain" description="Peptidase S9 prolyl oligopeptidase catalytic" evidence="1">
    <location>
        <begin position="2"/>
        <end position="74"/>
    </location>
</feature>
<dbReference type="SUPFAM" id="SSF53474">
    <property type="entry name" value="alpha/beta-Hydrolases"/>
    <property type="match status" value="1"/>
</dbReference>
<reference evidence="2" key="1">
    <citation type="journal article" date="2014" name="Front. Microbiol.">
        <title>High frequency of phylogenetically diverse reductive dehalogenase-homologous genes in deep subseafloor sedimentary metagenomes.</title>
        <authorList>
            <person name="Kawai M."/>
            <person name="Futagami T."/>
            <person name="Toyoda A."/>
            <person name="Takaki Y."/>
            <person name="Nishi S."/>
            <person name="Hori S."/>
            <person name="Arai W."/>
            <person name="Tsubouchi T."/>
            <person name="Morono Y."/>
            <person name="Uchiyama I."/>
            <person name="Ito T."/>
            <person name="Fujiyama A."/>
            <person name="Inagaki F."/>
            <person name="Takami H."/>
        </authorList>
    </citation>
    <scope>NUCLEOTIDE SEQUENCE</scope>
    <source>
        <strain evidence="2">Expedition CK06-06</strain>
    </source>
</reference>
<proteinExistence type="predicted"/>
<dbReference type="InterPro" id="IPR001375">
    <property type="entry name" value="Peptidase_S9_cat"/>
</dbReference>
<dbReference type="InterPro" id="IPR029058">
    <property type="entry name" value="AB_hydrolase_fold"/>
</dbReference>
<evidence type="ECO:0000259" key="1">
    <source>
        <dbReference type="Pfam" id="PF00326"/>
    </source>
</evidence>
<accession>X0TQ86</accession>
<comment type="caution">
    <text evidence="2">The sequence shown here is derived from an EMBL/GenBank/DDBJ whole genome shotgun (WGS) entry which is preliminary data.</text>
</comment>
<dbReference type="AlphaFoldDB" id="X0TQ86"/>
<dbReference type="PANTHER" id="PTHR11731:SF193">
    <property type="entry name" value="DIPEPTIDYL PEPTIDASE 9"/>
    <property type="match status" value="1"/>
</dbReference>
<feature type="non-terminal residue" evidence="2">
    <location>
        <position position="1"/>
    </location>
</feature>
<dbReference type="InterPro" id="IPR050278">
    <property type="entry name" value="Serine_Prot_S9B/DPPIV"/>
</dbReference>
<dbReference type="EMBL" id="BARS01011967">
    <property type="protein sequence ID" value="GAF95698.1"/>
    <property type="molecule type" value="Genomic_DNA"/>
</dbReference>
<organism evidence="2">
    <name type="scientific">marine sediment metagenome</name>
    <dbReference type="NCBI Taxonomy" id="412755"/>
    <lineage>
        <taxon>unclassified sequences</taxon>
        <taxon>metagenomes</taxon>
        <taxon>ecological metagenomes</taxon>
    </lineage>
</organism>
<dbReference type="Pfam" id="PF00326">
    <property type="entry name" value="Peptidase_S9"/>
    <property type="match status" value="1"/>
</dbReference>